<dbReference type="EMBL" id="AJWZ01002917">
    <property type="protein sequence ID" value="EKC69643.1"/>
    <property type="molecule type" value="Genomic_DNA"/>
</dbReference>
<reference evidence="2" key="1">
    <citation type="journal article" date="2013" name="Environ. Microbiol.">
        <title>Microbiota from the distal guts of lean and obese adolescents exhibit partial functional redundancy besides clear differences in community structure.</title>
        <authorList>
            <person name="Ferrer M."/>
            <person name="Ruiz A."/>
            <person name="Lanza F."/>
            <person name="Haange S.B."/>
            <person name="Oberbach A."/>
            <person name="Till H."/>
            <person name="Bargiela R."/>
            <person name="Campoy C."/>
            <person name="Segura M.T."/>
            <person name="Richter M."/>
            <person name="von Bergen M."/>
            <person name="Seifert J."/>
            <person name="Suarez A."/>
        </authorList>
    </citation>
    <scope>NUCLEOTIDE SEQUENCE</scope>
</reference>
<evidence type="ECO:0000313" key="2">
    <source>
        <dbReference type="EMBL" id="EKC69643.1"/>
    </source>
</evidence>
<accession>K1TIL3</accession>
<feature type="compositionally biased region" description="Polar residues" evidence="1">
    <location>
        <begin position="24"/>
        <end position="36"/>
    </location>
</feature>
<protein>
    <submittedName>
        <fullName evidence="2">Flavodoxin</fullName>
    </submittedName>
</protein>
<proteinExistence type="predicted"/>
<organism evidence="2">
    <name type="scientific">human gut metagenome</name>
    <dbReference type="NCBI Taxonomy" id="408170"/>
    <lineage>
        <taxon>unclassified sequences</taxon>
        <taxon>metagenomes</taxon>
        <taxon>organismal metagenomes</taxon>
    </lineage>
</organism>
<dbReference type="AlphaFoldDB" id="K1TIL3"/>
<dbReference type="PROSITE" id="PS51257">
    <property type="entry name" value="PROKAR_LIPOPROTEIN"/>
    <property type="match status" value="1"/>
</dbReference>
<evidence type="ECO:0000256" key="1">
    <source>
        <dbReference type="SAM" id="MobiDB-lite"/>
    </source>
</evidence>
<comment type="caution">
    <text evidence="2">The sequence shown here is derived from an EMBL/GenBank/DDBJ whole genome shotgun (WGS) entry which is preliminary data.</text>
</comment>
<sequence length="107" mass="11203">MKKITALILSVVLVFSLAACSNTQQNDASDPVSSEAPSHAAESTPAEVTETEPPKAEDDTEPASSEPEETKGSNILIAYFTYGENAELPDDVDASASASIQIFNGEV</sequence>
<feature type="region of interest" description="Disordered" evidence="1">
    <location>
        <begin position="24"/>
        <end position="72"/>
    </location>
</feature>
<gene>
    <name evidence="2" type="ORF">OBE_04310</name>
</gene>
<feature type="non-terminal residue" evidence="2">
    <location>
        <position position="107"/>
    </location>
</feature>
<name>K1TIL3_9ZZZZ</name>